<dbReference type="Pfam" id="PF03222">
    <property type="entry name" value="Trp_Tyr_perm"/>
    <property type="match status" value="1"/>
</dbReference>
<feature type="transmembrane region" description="Helical" evidence="9">
    <location>
        <begin position="80"/>
        <end position="99"/>
    </location>
</feature>
<organism evidence="10 11">
    <name type="scientific">Candidatus Odyssella acanthamoebae</name>
    <dbReference type="NCBI Taxonomy" id="91604"/>
    <lineage>
        <taxon>Bacteria</taxon>
        <taxon>Pseudomonadati</taxon>
        <taxon>Pseudomonadota</taxon>
        <taxon>Alphaproteobacteria</taxon>
        <taxon>Holosporales</taxon>
        <taxon>Candidatus Paracaedibacteraceae</taxon>
        <taxon>Candidatus Odyssella</taxon>
    </lineage>
</organism>
<evidence type="ECO:0000256" key="9">
    <source>
        <dbReference type="SAM" id="Phobius"/>
    </source>
</evidence>
<dbReference type="EMBL" id="CP008941">
    <property type="protein sequence ID" value="AIK95554.1"/>
    <property type="molecule type" value="Genomic_DNA"/>
</dbReference>
<keyword evidence="5 9" id="KW-0812">Transmembrane</keyword>
<keyword evidence="6" id="KW-0029">Amino-acid transport</keyword>
<evidence type="ECO:0000256" key="2">
    <source>
        <dbReference type="ARBA" id="ARBA00022448"/>
    </source>
</evidence>
<dbReference type="HOGENOM" id="CLU_038102_3_0_5"/>
<feature type="transmembrane region" description="Helical" evidence="9">
    <location>
        <begin position="384"/>
        <end position="402"/>
    </location>
</feature>
<dbReference type="PANTHER" id="PTHR46997:SF2">
    <property type="entry name" value="TYROSINE-SPECIFIC TRANSPORT SYSTEM"/>
    <property type="match status" value="1"/>
</dbReference>
<evidence type="ECO:0000256" key="7">
    <source>
        <dbReference type="ARBA" id="ARBA00022989"/>
    </source>
</evidence>
<proteinExistence type="predicted"/>
<accession>A0A077AU68</accession>
<keyword evidence="7 9" id="KW-1133">Transmembrane helix</keyword>
<feature type="transmembrane region" description="Helical" evidence="9">
    <location>
        <begin position="345"/>
        <end position="363"/>
    </location>
</feature>
<dbReference type="OrthoDB" id="19865at2"/>
<feature type="transmembrane region" description="Helical" evidence="9">
    <location>
        <begin position="221"/>
        <end position="242"/>
    </location>
</feature>
<dbReference type="AlphaFoldDB" id="A0A077AU68"/>
<comment type="subcellular location">
    <subcellularLocation>
        <location evidence="1">Cell inner membrane</location>
        <topology evidence="1">Multi-pass membrane protein</topology>
    </subcellularLocation>
</comment>
<keyword evidence="3" id="KW-1003">Cell membrane</keyword>
<keyword evidence="8 9" id="KW-0472">Membrane</keyword>
<keyword evidence="2" id="KW-0813">Transport</keyword>
<reference evidence="10 11" key="1">
    <citation type="submission" date="2014-07" db="EMBL/GenBank/DDBJ databases">
        <title>Comparative genomic insights into amoeba endosymbionts belonging to the families of Holosporaceae and Candidatus Midichloriaceae within Rickettsiales.</title>
        <authorList>
            <person name="Wang Z."/>
            <person name="Wu M."/>
        </authorList>
    </citation>
    <scope>NUCLEOTIDE SEQUENCE [LARGE SCALE GENOMIC DNA]</scope>
    <source>
        <strain evidence="10">PRA3</strain>
    </source>
</reference>
<dbReference type="Gene3D" id="1.20.1740.10">
    <property type="entry name" value="Amino acid/polyamine transporter I"/>
    <property type="match status" value="1"/>
</dbReference>
<dbReference type="InterPro" id="IPR018227">
    <property type="entry name" value="Amino_acid_transport_2"/>
</dbReference>
<gene>
    <name evidence="10" type="ORF">ID47_00410</name>
</gene>
<evidence type="ECO:0000256" key="1">
    <source>
        <dbReference type="ARBA" id="ARBA00004429"/>
    </source>
</evidence>
<evidence type="ECO:0000313" key="10">
    <source>
        <dbReference type="EMBL" id="AIK95554.1"/>
    </source>
</evidence>
<keyword evidence="4" id="KW-0997">Cell inner membrane</keyword>
<dbReference type="PANTHER" id="PTHR46997">
    <property type="entry name" value="LOW AFFINITY TRYPTOPHAN PERMEASE-RELATED"/>
    <property type="match status" value="1"/>
</dbReference>
<dbReference type="eggNOG" id="COG0814">
    <property type="taxonomic scope" value="Bacteria"/>
</dbReference>
<dbReference type="KEGG" id="paca:ID47_00410"/>
<feature type="transmembrane region" description="Helical" evidence="9">
    <location>
        <begin position="278"/>
        <end position="299"/>
    </location>
</feature>
<sequence>MNKTVGSTCMVAGTAIGAGMIALPMTLAKLGFLATGGLMAITWLIVYYSALLGTELTLRLGDNLTLSEISRRLSGRGAEVLAMVCVMILSYALLAAYLYGGSSISNSLLIAALDQTIPMASLIKAAALFLLIVLTLGIRWIDYINRLMFFALIGLLIVTIFGLSQGISLATIPPVTSQTFNLATWTIAFPIIFTSFGFQIMIPAISGYLNRDIVRIKRAFLWGSLIPVAVYLAWTLSTLGTLTTNHSSLFEKVVSESVDVGEFVQMLSTTTTWDHLQLFVWGVSFFAIITSAFGVALGLIDVWQKLLPSALKGWPRKMIAALITVIPPFSSALLTPGTFIKALGFAGMILVIIAIILPTYLIYKSDREEKTSFYAVTSNHLVRLLCLAFAVGLVGCELFNMIG</sequence>
<name>A0A077AU68_9PROT</name>
<protein>
    <recommendedName>
        <fullName evidence="12">Tyrosine transporter</fullName>
    </recommendedName>
</protein>
<evidence type="ECO:0000256" key="6">
    <source>
        <dbReference type="ARBA" id="ARBA00022970"/>
    </source>
</evidence>
<evidence type="ECO:0000256" key="3">
    <source>
        <dbReference type="ARBA" id="ARBA00022475"/>
    </source>
</evidence>
<feature type="transmembrane region" description="Helical" evidence="9">
    <location>
        <begin position="27"/>
        <end position="50"/>
    </location>
</feature>
<feature type="transmembrane region" description="Helical" evidence="9">
    <location>
        <begin position="187"/>
        <end position="209"/>
    </location>
</feature>
<keyword evidence="11" id="KW-1185">Reference proteome</keyword>
<feature type="transmembrane region" description="Helical" evidence="9">
    <location>
        <begin position="147"/>
        <end position="167"/>
    </location>
</feature>
<feature type="transmembrane region" description="Helical" evidence="9">
    <location>
        <begin position="319"/>
        <end position="339"/>
    </location>
</feature>
<dbReference type="GO" id="GO:0003333">
    <property type="term" value="P:amino acid transmembrane transport"/>
    <property type="evidence" value="ECO:0007669"/>
    <property type="project" value="InterPro"/>
</dbReference>
<dbReference type="Proteomes" id="UP000028926">
    <property type="component" value="Chromosome"/>
</dbReference>
<evidence type="ECO:0000256" key="8">
    <source>
        <dbReference type="ARBA" id="ARBA00023136"/>
    </source>
</evidence>
<dbReference type="InterPro" id="IPR013059">
    <property type="entry name" value="Trp_tyr_transpt"/>
</dbReference>
<evidence type="ECO:0008006" key="12">
    <source>
        <dbReference type="Google" id="ProtNLM"/>
    </source>
</evidence>
<dbReference type="GO" id="GO:0005886">
    <property type="term" value="C:plasma membrane"/>
    <property type="evidence" value="ECO:0007669"/>
    <property type="project" value="UniProtKB-SubCell"/>
</dbReference>
<dbReference type="STRING" id="91604.ID47_00410"/>
<dbReference type="RefSeq" id="WP_038462725.1">
    <property type="nucleotide sequence ID" value="NZ_CP008941.1"/>
</dbReference>
<feature type="transmembrane region" description="Helical" evidence="9">
    <location>
        <begin position="119"/>
        <end position="140"/>
    </location>
</feature>
<evidence type="ECO:0000256" key="4">
    <source>
        <dbReference type="ARBA" id="ARBA00022519"/>
    </source>
</evidence>
<dbReference type="GO" id="GO:0015173">
    <property type="term" value="F:aromatic amino acid transmembrane transporter activity"/>
    <property type="evidence" value="ECO:0007669"/>
    <property type="project" value="InterPro"/>
</dbReference>
<evidence type="ECO:0000256" key="5">
    <source>
        <dbReference type="ARBA" id="ARBA00022692"/>
    </source>
</evidence>
<dbReference type="PRINTS" id="PR00166">
    <property type="entry name" value="AROAAPRMEASE"/>
</dbReference>
<evidence type="ECO:0000313" key="11">
    <source>
        <dbReference type="Proteomes" id="UP000028926"/>
    </source>
</evidence>